<evidence type="ECO:0000256" key="2">
    <source>
        <dbReference type="SAM" id="Phobius"/>
    </source>
</evidence>
<sequence>MPYGDGSRTISANVDSIASSQRSTARAAWAGVMLLGARLAQAEKHHNESIEELHHIQDQIDRGQRLADQRSAQLIATIEKGGDNQGHRDYSIWVGSTPEGNLFEYTYRPEAEKRIRFIAALNEYWQRKVSIAFTTAVNRLTRGEEDLLLEGKPIYRDNEERALPSPPHQGDKSTAKTVLTAVLYFTLFLISFFTLVTAGVFLVSLAFDVGGGVSSGEESGVETASKVTLILCVILAVAVCLFVYWRLKKRQERKLQEYYNLRDQELARRKHIYELNVAKLEELMDQVSRELGFDISKMDEVKAGWNSNSAVPRANSVAEFMENVYVTLPLARQWPPLPDKPIVADFSQTKLARANENIKSSVDRFDWRPLQDL</sequence>
<reference evidence="3 4" key="1">
    <citation type="submission" date="2023-10" db="EMBL/GenBank/DDBJ databases">
        <title>complete genome sequence of Corynebacterium pseudokroppenstedtii P15-C1.</title>
        <authorList>
            <person name="Bruggemann H."/>
            <person name="Poehlein A."/>
        </authorList>
    </citation>
    <scope>NUCLEOTIDE SEQUENCE [LARGE SCALE GENOMIC DNA]</scope>
    <source>
        <strain evidence="3 4">P15_C1</strain>
    </source>
</reference>
<keyword evidence="2" id="KW-1133">Transmembrane helix</keyword>
<evidence type="ECO:0000313" key="3">
    <source>
        <dbReference type="EMBL" id="WPF25174.1"/>
    </source>
</evidence>
<keyword evidence="4" id="KW-1185">Reference proteome</keyword>
<evidence type="ECO:0008006" key="5">
    <source>
        <dbReference type="Google" id="ProtNLM"/>
    </source>
</evidence>
<keyword evidence="2" id="KW-0472">Membrane</keyword>
<dbReference type="Proteomes" id="UP001174314">
    <property type="component" value="Chromosome"/>
</dbReference>
<feature type="coiled-coil region" evidence="1">
    <location>
        <begin position="248"/>
        <end position="290"/>
    </location>
</feature>
<proteinExistence type="predicted"/>
<keyword evidence="1" id="KW-0175">Coiled coil</keyword>
<organism evidence="3 4">
    <name type="scientific">Corynebacterium pseudokroppenstedtii</name>
    <dbReference type="NCBI Taxonomy" id="2804917"/>
    <lineage>
        <taxon>Bacteria</taxon>
        <taxon>Bacillati</taxon>
        <taxon>Actinomycetota</taxon>
        <taxon>Actinomycetes</taxon>
        <taxon>Mycobacteriales</taxon>
        <taxon>Corynebacteriaceae</taxon>
        <taxon>Corynebacterium</taxon>
    </lineage>
</organism>
<gene>
    <name evidence="3" type="ORF">Q0N40_01025</name>
</gene>
<dbReference type="AlphaFoldDB" id="A0AAU0PZ75"/>
<name>A0AAU0PZ75_9CORY</name>
<evidence type="ECO:0000313" key="4">
    <source>
        <dbReference type="Proteomes" id="UP001174314"/>
    </source>
</evidence>
<keyword evidence="2" id="KW-0812">Transmembrane</keyword>
<accession>A0AAU0PZ75</accession>
<feature type="transmembrane region" description="Helical" evidence="2">
    <location>
        <begin position="182"/>
        <end position="207"/>
    </location>
</feature>
<dbReference type="KEGG" id="cpsk:Q0N40_01025"/>
<protein>
    <recommendedName>
        <fullName evidence="5">Secreted protein</fullName>
    </recommendedName>
</protein>
<feature type="transmembrane region" description="Helical" evidence="2">
    <location>
        <begin position="227"/>
        <end position="245"/>
    </location>
</feature>
<dbReference type="EMBL" id="CP137757">
    <property type="protein sequence ID" value="WPF25174.1"/>
    <property type="molecule type" value="Genomic_DNA"/>
</dbReference>
<dbReference type="RefSeq" id="WP_204087893.1">
    <property type="nucleotide sequence ID" value="NZ_CP137757.1"/>
</dbReference>
<evidence type="ECO:0000256" key="1">
    <source>
        <dbReference type="SAM" id="Coils"/>
    </source>
</evidence>